<evidence type="ECO:0000256" key="5">
    <source>
        <dbReference type="ARBA" id="ARBA00022989"/>
    </source>
</evidence>
<feature type="transmembrane region" description="Helical" evidence="7">
    <location>
        <begin position="57"/>
        <end position="78"/>
    </location>
</feature>
<accession>A0A9W7CZU3</accession>
<keyword evidence="6 7" id="KW-0472">Membrane</keyword>
<feature type="transmembrane region" description="Helical" evidence="7">
    <location>
        <begin position="134"/>
        <end position="151"/>
    </location>
</feature>
<feature type="transmembrane region" description="Helical" evidence="7">
    <location>
        <begin position="217"/>
        <end position="236"/>
    </location>
</feature>
<proteinExistence type="inferred from homology"/>
<evidence type="ECO:0000313" key="8">
    <source>
        <dbReference type="EMBL" id="GMF47290.1"/>
    </source>
</evidence>
<gene>
    <name evidence="8" type="ORF">Pfra01_001777600</name>
</gene>
<dbReference type="InterPro" id="IPR007369">
    <property type="entry name" value="Peptidase_A22B_SPP"/>
</dbReference>
<feature type="transmembrane region" description="Helical" evidence="7">
    <location>
        <begin position="157"/>
        <end position="179"/>
    </location>
</feature>
<feature type="transmembrane region" description="Helical" evidence="7">
    <location>
        <begin position="317"/>
        <end position="337"/>
    </location>
</feature>
<comment type="similarity">
    <text evidence="2">Belongs to the peptidase A22B family.</text>
</comment>
<dbReference type="GO" id="GO:0042500">
    <property type="term" value="F:aspartic endopeptidase activity, intramembrane cleaving"/>
    <property type="evidence" value="ECO:0007669"/>
    <property type="project" value="InterPro"/>
</dbReference>
<evidence type="ECO:0000256" key="2">
    <source>
        <dbReference type="ARBA" id="ARBA00006859"/>
    </source>
</evidence>
<comment type="subcellular location">
    <subcellularLocation>
        <location evidence="1">Endomembrane system</location>
        <topology evidence="1">Multi-pass membrane protein</topology>
    </subcellularLocation>
</comment>
<dbReference type="PANTHER" id="PTHR12174">
    <property type="entry name" value="SIGNAL PEPTIDE PEPTIDASE"/>
    <property type="match status" value="1"/>
</dbReference>
<feature type="transmembrane region" description="Helical" evidence="7">
    <location>
        <begin position="191"/>
        <end position="211"/>
    </location>
</feature>
<dbReference type="AlphaFoldDB" id="A0A9W7CZU3"/>
<dbReference type="GO" id="GO:0030660">
    <property type="term" value="C:Golgi-associated vesicle membrane"/>
    <property type="evidence" value="ECO:0007669"/>
    <property type="project" value="TreeGrafter"/>
</dbReference>
<dbReference type="InterPro" id="IPR006639">
    <property type="entry name" value="Preselin/SPP"/>
</dbReference>
<keyword evidence="3 7" id="KW-0812">Transmembrane</keyword>
<dbReference type="Proteomes" id="UP001165121">
    <property type="component" value="Unassembled WGS sequence"/>
</dbReference>
<comment type="caution">
    <text evidence="8">The sequence shown here is derived from an EMBL/GenBank/DDBJ whole genome shotgun (WGS) entry which is preliminary data.</text>
</comment>
<name>A0A9W7CZU3_9STRA</name>
<sequence>MQPEIRDEEAARAAQVKIPVLLVDFQDGNRIDDAASLTGGADVLVWAFNSEESPWNLAMALTWLLGVLTVMTAAYYSCSEERQLSYEKVARVLAGRLDRSPSSSSVSTMVESTTGANEYVDVEDDRLELSSRHAVFFLVGASCVLVLLYYVHLALMLSVLFAVGASAALAHVFTLPLATRLASPGSSNLQAVLLVLVTLSAPALGLCWFLARTQPWVWPIQDLMALTVCVVFIDVVRLPNLRVATSLLTAAFIYDVFFVYISPLIFGSNVMVDVASGGGGMQLGSEPGAANGGKGAVQPTPMVLSVPLIFSVYGGEALLGLGDIIIPGLLVAFCIRYDYCSGQPPSSGYFCAATSAYAAGLLVANIMAIVLRSVVAGQPALMYVVPTMLATVLSLAKFNGELEVMWSDPACFLESSRCHAAAVEVSELEAQREEQQPLLPDNLY</sequence>
<evidence type="ECO:0000256" key="7">
    <source>
        <dbReference type="SAM" id="Phobius"/>
    </source>
</evidence>
<evidence type="ECO:0000256" key="3">
    <source>
        <dbReference type="ARBA" id="ARBA00022692"/>
    </source>
</evidence>
<keyword evidence="5 7" id="KW-1133">Transmembrane helix</keyword>
<keyword evidence="4" id="KW-0378">Hydrolase</keyword>
<dbReference type="GO" id="GO:0098554">
    <property type="term" value="C:cytoplasmic side of endoplasmic reticulum membrane"/>
    <property type="evidence" value="ECO:0007669"/>
    <property type="project" value="TreeGrafter"/>
</dbReference>
<evidence type="ECO:0000256" key="1">
    <source>
        <dbReference type="ARBA" id="ARBA00004127"/>
    </source>
</evidence>
<reference evidence="8" key="1">
    <citation type="submission" date="2023-04" db="EMBL/GenBank/DDBJ databases">
        <title>Phytophthora fragariaefolia NBRC 109709.</title>
        <authorList>
            <person name="Ichikawa N."/>
            <person name="Sato H."/>
            <person name="Tonouchi N."/>
        </authorList>
    </citation>
    <scope>NUCLEOTIDE SEQUENCE</scope>
    <source>
        <strain evidence="8">NBRC 109709</strain>
    </source>
</reference>
<evidence type="ECO:0000256" key="4">
    <source>
        <dbReference type="ARBA" id="ARBA00022801"/>
    </source>
</evidence>
<keyword evidence="9" id="KW-1185">Reference proteome</keyword>
<dbReference type="GO" id="GO:0033619">
    <property type="term" value="P:membrane protein proteolysis"/>
    <property type="evidence" value="ECO:0007669"/>
    <property type="project" value="TreeGrafter"/>
</dbReference>
<dbReference type="EMBL" id="BSXT01002141">
    <property type="protein sequence ID" value="GMF47290.1"/>
    <property type="molecule type" value="Genomic_DNA"/>
</dbReference>
<feature type="transmembrane region" description="Helical" evidence="7">
    <location>
        <begin position="380"/>
        <end position="398"/>
    </location>
</feature>
<dbReference type="SMART" id="SM00730">
    <property type="entry name" value="PSN"/>
    <property type="match status" value="1"/>
</dbReference>
<protein>
    <submittedName>
        <fullName evidence="8">Unnamed protein product</fullName>
    </submittedName>
</protein>
<dbReference type="Pfam" id="PF04258">
    <property type="entry name" value="Peptidase_A22B"/>
    <property type="match status" value="1"/>
</dbReference>
<dbReference type="GO" id="GO:0098553">
    <property type="term" value="C:lumenal side of endoplasmic reticulum membrane"/>
    <property type="evidence" value="ECO:0007669"/>
    <property type="project" value="TreeGrafter"/>
</dbReference>
<feature type="transmembrane region" description="Helical" evidence="7">
    <location>
        <begin position="243"/>
        <end position="266"/>
    </location>
</feature>
<feature type="transmembrane region" description="Helical" evidence="7">
    <location>
        <begin position="349"/>
        <end position="374"/>
    </location>
</feature>
<evidence type="ECO:0000256" key="6">
    <source>
        <dbReference type="ARBA" id="ARBA00023136"/>
    </source>
</evidence>
<organism evidence="8 9">
    <name type="scientific">Phytophthora fragariaefolia</name>
    <dbReference type="NCBI Taxonomy" id="1490495"/>
    <lineage>
        <taxon>Eukaryota</taxon>
        <taxon>Sar</taxon>
        <taxon>Stramenopiles</taxon>
        <taxon>Oomycota</taxon>
        <taxon>Peronosporomycetes</taxon>
        <taxon>Peronosporales</taxon>
        <taxon>Peronosporaceae</taxon>
        <taxon>Phytophthora</taxon>
    </lineage>
</organism>
<dbReference type="OrthoDB" id="29661at2759"/>
<dbReference type="PANTHER" id="PTHR12174:SF22">
    <property type="entry name" value="SIGNAL PEPTIDE PEPTIDASE-LIKE 3"/>
    <property type="match status" value="1"/>
</dbReference>
<evidence type="ECO:0000313" key="9">
    <source>
        <dbReference type="Proteomes" id="UP001165121"/>
    </source>
</evidence>
<dbReference type="GO" id="GO:0006465">
    <property type="term" value="P:signal peptide processing"/>
    <property type="evidence" value="ECO:0007669"/>
    <property type="project" value="TreeGrafter"/>
</dbReference>